<keyword evidence="5 6" id="KW-0539">Nucleus</keyword>
<dbReference type="SMART" id="SM00339">
    <property type="entry name" value="FH"/>
    <property type="match status" value="1"/>
</dbReference>
<comment type="subcellular location">
    <subcellularLocation>
        <location evidence="1 6">Nucleus</location>
    </subcellularLocation>
</comment>
<organism evidence="9 10">
    <name type="scientific">Exophiala viscosa</name>
    <dbReference type="NCBI Taxonomy" id="2486360"/>
    <lineage>
        <taxon>Eukaryota</taxon>
        <taxon>Fungi</taxon>
        <taxon>Dikarya</taxon>
        <taxon>Ascomycota</taxon>
        <taxon>Pezizomycotina</taxon>
        <taxon>Eurotiomycetes</taxon>
        <taxon>Chaetothyriomycetidae</taxon>
        <taxon>Chaetothyriales</taxon>
        <taxon>Herpotrichiellaceae</taxon>
        <taxon>Exophiala</taxon>
    </lineage>
</organism>
<dbReference type="AlphaFoldDB" id="A0AAN6DQ36"/>
<dbReference type="PANTHER" id="PTHR45881">
    <property type="entry name" value="CHECKPOINT SUPPRESSOR 1-LIKE, ISOFORM A-RELATED"/>
    <property type="match status" value="1"/>
</dbReference>
<dbReference type="EMBL" id="MU404360">
    <property type="protein sequence ID" value="KAI1609582.1"/>
    <property type="molecule type" value="Genomic_DNA"/>
</dbReference>
<sequence>MTAEGLPDGYAPYDRLRDAELTNLADTMPRAPSHHSIQYSMAETHQSQYYPRHNSLDICHALELEAVKEQASNAYIANLDHPAPATTQIHFSDLEISPTWTTQEIYPQFFDSRYGAPMAISGPPVLQCSPSLVSPPYPTYQYYDDSDTMSAWSTTPELPHSLPAMAIEEDDEPFDDKPYAMLIYEALKQAPGHRMMLRDIYDWFRQNTTKVQESGSNGWQNSIRHNLSMNKAFENDRDHSRGSSKKANSVWILTEDAIKNGVQSTTRYRKTGGGKRGLGHRVAAIQRQRSGAKGGRAASRAARQRRQDHPYVTSTPMSGSPATPCYSDVSDYHNYDWELHPTVRNWTVPSLHDSAPLPDVTSQHMSISPQSSFDLSTGHMNYSDEDWRLQSMLMRPLHEQSEIELPLFHTQ</sequence>
<evidence type="ECO:0000256" key="7">
    <source>
        <dbReference type="SAM" id="MobiDB-lite"/>
    </source>
</evidence>
<keyword evidence="10" id="KW-1185">Reference proteome</keyword>
<dbReference type="GO" id="GO:0005634">
    <property type="term" value="C:nucleus"/>
    <property type="evidence" value="ECO:0007669"/>
    <property type="project" value="UniProtKB-SubCell"/>
</dbReference>
<gene>
    <name evidence="9" type="ORF">EDD36DRAFT_478015</name>
</gene>
<keyword evidence="2" id="KW-0805">Transcription regulation</keyword>
<dbReference type="PROSITE" id="PS00658">
    <property type="entry name" value="FORK_HEAD_2"/>
    <property type="match status" value="1"/>
</dbReference>
<dbReference type="GO" id="GO:0000978">
    <property type="term" value="F:RNA polymerase II cis-regulatory region sequence-specific DNA binding"/>
    <property type="evidence" value="ECO:0007669"/>
    <property type="project" value="TreeGrafter"/>
</dbReference>
<evidence type="ECO:0000313" key="10">
    <source>
        <dbReference type="Proteomes" id="UP001203852"/>
    </source>
</evidence>
<evidence type="ECO:0000259" key="8">
    <source>
        <dbReference type="PROSITE" id="PS50039"/>
    </source>
</evidence>
<accession>A0AAN6DQ36</accession>
<evidence type="ECO:0000313" key="9">
    <source>
        <dbReference type="EMBL" id="KAI1609582.1"/>
    </source>
</evidence>
<dbReference type="InterPro" id="IPR030456">
    <property type="entry name" value="TF_fork_head_CS_2"/>
</dbReference>
<dbReference type="InterPro" id="IPR036390">
    <property type="entry name" value="WH_DNA-bd_sf"/>
</dbReference>
<feature type="DNA-binding region" description="Fork-head" evidence="6">
    <location>
        <begin position="179"/>
        <end position="272"/>
    </location>
</feature>
<keyword evidence="3 6" id="KW-0238">DNA-binding</keyword>
<dbReference type="PANTHER" id="PTHR45881:SF5">
    <property type="entry name" value="FORK-HEAD DOMAIN-CONTAINING PROTEIN"/>
    <property type="match status" value="1"/>
</dbReference>
<evidence type="ECO:0000256" key="1">
    <source>
        <dbReference type="ARBA" id="ARBA00004123"/>
    </source>
</evidence>
<dbReference type="Gene3D" id="1.10.10.10">
    <property type="entry name" value="Winged helix-like DNA-binding domain superfamily/Winged helix DNA-binding domain"/>
    <property type="match status" value="1"/>
</dbReference>
<evidence type="ECO:0000256" key="2">
    <source>
        <dbReference type="ARBA" id="ARBA00023015"/>
    </source>
</evidence>
<feature type="compositionally biased region" description="Polar residues" evidence="7">
    <location>
        <begin position="312"/>
        <end position="321"/>
    </location>
</feature>
<dbReference type="InterPro" id="IPR036388">
    <property type="entry name" value="WH-like_DNA-bd_sf"/>
</dbReference>
<dbReference type="SUPFAM" id="SSF46785">
    <property type="entry name" value="Winged helix' DNA-binding domain"/>
    <property type="match status" value="1"/>
</dbReference>
<name>A0AAN6DQ36_9EURO</name>
<protein>
    <recommendedName>
        <fullName evidence="8">Fork-head domain-containing protein</fullName>
    </recommendedName>
</protein>
<proteinExistence type="predicted"/>
<dbReference type="Proteomes" id="UP001203852">
    <property type="component" value="Unassembled WGS sequence"/>
</dbReference>
<comment type="caution">
    <text evidence="9">The sequence shown here is derived from an EMBL/GenBank/DDBJ whole genome shotgun (WGS) entry which is preliminary data.</text>
</comment>
<evidence type="ECO:0000256" key="5">
    <source>
        <dbReference type="ARBA" id="ARBA00023242"/>
    </source>
</evidence>
<feature type="domain" description="Fork-head" evidence="8">
    <location>
        <begin position="179"/>
        <end position="272"/>
    </location>
</feature>
<keyword evidence="4" id="KW-0804">Transcription</keyword>
<evidence type="ECO:0000256" key="4">
    <source>
        <dbReference type="ARBA" id="ARBA00023163"/>
    </source>
</evidence>
<dbReference type="GO" id="GO:0000981">
    <property type="term" value="F:DNA-binding transcription factor activity, RNA polymerase II-specific"/>
    <property type="evidence" value="ECO:0007669"/>
    <property type="project" value="TreeGrafter"/>
</dbReference>
<feature type="region of interest" description="Disordered" evidence="7">
    <location>
        <begin position="287"/>
        <end position="322"/>
    </location>
</feature>
<dbReference type="PROSITE" id="PS50039">
    <property type="entry name" value="FORK_HEAD_3"/>
    <property type="match status" value="1"/>
</dbReference>
<feature type="compositionally biased region" description="Low complexity" evidence="7">
    <location>
        <begin position="287"/>
        <end position="301"/>
    </location>
</feature>
<evidence type="ECO:0000256" key="3">
    <source>
        <dbReference type="ARBA" id="ARBA00023125"/>
    </source>
</evidence>
<dbReference type="Pfam" id="PF00250">
    <property type="entry name" value="Forkhead"/>
    <property type="match status" value="1"/>
</dbReference>
<dbReference type="InterPro" id="IPR001766">
    <property type="entry name" value="Fork_head_dom"/>
</dbReference>
<reference evidence="9" key="1">
    <citation type="journal article" date="2022" name="bioRxiv">
        <title>Deciphering the potential niche of two novel black yeast fungi from a biological soil crust based on their genomes, phenotypes, and melanin regulation.</title>
        <authorList>
            <consortium name="DOE Joint Genome Institute"/>
            <person name="Carr E.C."/>
            <person name="Barton Q."/>
            <person name="Grambo S."/>
            <person name="Sullivan M."/>
            <person name="Renfro C.M."/>
            <person name="Kuo A."/>
            <person name="Pangilinan J."/>
            <person name="Lipzen A."/>
            <person name="Keymanesh K."/>
            <person name="Savage E."/>
            <person name="Barry K."/>
            <person name="Grigoriev I.V."/>
            <person name="Riekhof W.R."/>
            <person name="Harris S.S."/>
        </authorList>
    </citation>
    <scope>NUCLEOTIDE SEQUENCE</scope>
    <source>
        <strain evidence="9">JF 03-4F</strain>
    </source>
</reference>
<evidence type="ECO:0000256" key="6">
    <source>
        <dbReference type="PROSITE-ProRule" id="PRU00089"/>
    </source>
</evidence>